<name>A0A919E6F8_9ACTN</name>
<dbReference type="GO" id="GO:0016887">
    <property type="term" value="F:ATP hydrolysis activity"/>
    <property type="evidence" value="ECO:0007669"/>
    <property type="project" value="InterPro"/>
</dbReference>
<reference evidence="5" key="1">
    <citation type="journal article" date="2014" name="Int. J. Syst. Evol. Microbiol.">
        <title>Complete genome sequence of Corynebacterium casei LMG S-19264T (=DSM 44701T), isolated from a smear-ripened cheese.</title>
        <authorList>
            <consortium name="US DOE Joint Genome Institute (JGI-PGF)"/>
            <person name="Walter F."/>
            <person name="Albersmeier A."/>
            <person name="Kalinowski J."/>
            <person name="Ruckert C."/>
        </authorList>
    </citation>
    <scope>NUCLEOTIDE SEQUENCE</scope>
    <source>
        <strain evidence="5">JCM 4059</strain>
    </source>
</reference>
<dbReference type="PANTHER" id="PTHR19211">
    <property type="entry name" value="ATP-BINDING TRANSPORT PROTEIN-RELATED"/>
    <property type="match status" value="1"/>
</dbReference>
<reference evidence="5" key="2">
    <citation type="submission" date="2020-09" db="EMBL/GenBank/DDBJ databases">
        <authorList>
            <person name="Sun Q."/>
            <person name="Ohkuma M."/>
        </authorList>
    </citation>
    <scope>NUCLEOTIDE SEQUENCE</scope>
    <source>
        <strain evidence="5">JCM 4059</strain>
    </source>
</reference>
<dbReference type="RefSeq" id="WP_190127277.1">
    <property type="nucleotide sequence ID" value="NZ_BNBD01000001.1"/>
</dbReference>
<dbReference type="SMART" id="SM00382">
    <property type="entry name" value="AAA"/>
    <property type="match status" value="2"/>
</dbReference>
<feature type="domain" description="ABC transporter" evidence="4">
    <location>
        <begin position="333"/>
        <end position="556"/>
    </location>
</feature>
<keyword evidence="2" id="KW-0547">Nucleotide-binding</keyword>
<evidence type="ECO:0000313" key="6">
    <source>
        <dbReference type="Proteomes" id="UP000638313"/>
    </source>
</evidence>
<evidence type="ECO:0000256" key="1">
    <source>
        <dbReference type="ARBA" id="ARBA00022737"/>
    </source>
</evidence>
<evidence type="ECO:0000313" key="5">
    <source>
        <dbReference type="EMBL" id="GHF24012.1"/>
    </source>
</evidence>
<feature type="domain" description="ABC transporter" evidence="4">
    <location>
        <begin position="5"/>
        <end position="256"/>
    </location>
</feature>
<dbReference type="GO" id="GO:0005524">
    <property type="term" value="F:ATP binding"/>
    <property type="evidence" value="ECO:0007669"/>
    <property type="project" value="UniProtKB-KW"/>
</dbReference>
<dbReference type="PROSITE" id="PS50893">
    <property type="entry name" value="ABC_TRANSPORTER_2"/>
    <property type="match status" value="2"/>
</dbReference>
<dbReference type="Proteomes" id="UP000638313">
    <property type="component" value="Unassembled WGS sequence"/>
</dbReference>
<sequence>MPAQLSLHGVSVSRGDRLLLDDVSLAVRPGERVGVVGENGAGKSTLLKLLARVEAPDRGTVVVTADGGIGHLGQTSALPPGHTVAQAVDVALGDLRAMERRLRELEAELAGGGPEVLAEYGELLTAFEARGGYEADARVDAALNALGVGHIGRDRPLGSLSGGEQARLGLRCLLAAAPEVMLLDEPTNHLDGAALTWLEETLRAHRGTVVTVSHDRAFLRRVATAVVEVDADRRTLVRHGGGYAGYVAARDAARRQWEEAYAQWCAETEALVATAESAATAVAPGRAMKDRNKMAYDRNGGRVQSSVSSRVRNARERLRRLHEHPVPAPPPPLRFTAVPASAGATGTLVSLSGIRVAERLAVEALDVHAGDRLLIQGPNGAGKSTLLRVMAGLTTPDAGTVTRRGRIGHLPQDVTVDRPAERLLDAFLRGLPGEPEELRARLLSYGLFRERDLHVPTGSLSAGQLRRLALARLLARPADLLLLDEPANHLALGLVEELEEALDQWPGAVVVVSHDRALTDRFAGRRCAIRDGRAVITQEPGGPTAAPALAGACPRA</sequence>
<dbReference type="SUPFAM" id="SSF52540">
    <property type="entry name" value="P-loop containing nucleoside triphosphate hydrolases"/>
    <property type="match status" value="2"/>
</dbReference>
<dbReference type="CDD" id="cd03221">
    <property type="entry name" value="ABCF_EF-3"/>
    <property type="match status" value="1"/>
</dbReference>
<proteinExistence type="predicted"/>
<evidence type="ECO:0000256" key="3">
    <source>
        <dbReference type="ARBA" id="ARBA00022840"/>
    </source>
</evidence>
<dbReference type="InterPro" id="IPR003593">
    <property type="entry name" value="AAA+_ATPase"/>
</dbReference>
<keyword evidence="6" id="KW-1185">Reference proteome</keyword>
<comment type="caution">
    <text evidence="5">The sequence shown here is derived from an EMBL/GenBank/DDBJ whole genome shotgun (WGS) entry which is preliminary data.</text>
</comment>
<evidence type="ECO:0000259" key="4">
    <source>
        <dbReference type="PROSITE" id="PS50893"/>
    </source>
</evidence>
<protein>
    <submittedName>
        <fullName evidence="5">ABC transporter ATP-binding protein</fullName>
    </submittedName>
</protein>
<dbReference type="FunFam" id="3.40.50.300:FF:000011">
    <property type="entry name" value="Putative ABC transporter ATP-binding component"/>
    <property type="match status" value="1"/>
</dbReference>
<dbReference type="AlphaFoldDB" id="A0A919E6F8"/>
<dbReference type="InterPro" id="IPR003439">
    <property type="entry name" value="ABC_transporter-like_ATP-bd"/>
</dbReference>
<dbReference type="EMBL" id="BNBD01000001">
    <property type="protein sequence ID" value="GHF24012.1"/>
    <property type="molecule type" value="Genomic_DNA"/>
</dbReference>
<dbReference type="InterPro" id="IPR050611">
    <property type="entry name" value="ABCF"/>
</dbReference>
<dbReference type="PANTHER" id="PTHR19211:SF14">
    <property type="entry name" value="ATP-BINDING CASSETTE SUB-FAMILY F MEMBER 1"/>
    <property type="match status" value="1"/>
</dbReference>
<keyword evidence="3 5" id="KW-0067">ATP-binding</keyword>
<keyword evidence="1" id="KW-0677">Repeat</keyword>
<dbReference type="Pfam" id="PF00005">
    <property type="entry name" value="ABC_tran"/>
    <property type="match status" value="2"/>
</dbReference>
<accession>A0A919E6F8</accession>
<organism evidence="5 6">
    <name type="scientific">Streptomyces mashuensis</name>
    <dbReference type="NCBI Taxonomy" id="33904"/>
    <lineage>
        <taxon>Bacteria</taxon>
        <taxon>Bacillati</taxon>
        <taxon>Actinomycetota</taxon>
        <taxon>Actinomycetes</taxon>
        <taxon>Kitasatosporales</taxon>
        <taxon>Streptomycetaceae</taxon>
        <taxon>Streptomyces</taxon>
    </lineage>
</organism>
<gene>
    <name evidence="5" type="ORF">GCM10010218_00560</name>
</gene>
<evidence type="ECO:0000256" key="2">
    <source>
        <dbReference type="ARBA" id="ARBA00022741"/>
    </source>
</evidence>
<dbReference type="InterPro" id="IPR017871">
    <property type="entry name" value="ABC_transporter-like_CS"/>
</dbReference>
<dbReference type="PROSITE" id="PS00211">
    <property type="entry name" value="ABC_TRANSPORTER_1"/>
    <property type="match status" value="1"/>
</dbReference>
<dbReference type="Gene3D" id="3.40.50.300">
    <property type="entry name" value="P-loop containing nucleotide triphosphate hydrolases"/>
    <property type="match status" value="2"/>
</dbReference>
<dbReference type="InterPro" id="IPR027417">
    <property type="entry name" value="P-loop_NTPase"/>
</dbReference>